<dbReference type="RefSeq" id="WP_006691063.1">
    <property type="nucleotide sequence ID" value="NZ_GG694008.1"/>
</dbReference>
<name>C4V636_9FIRM</name>
<evidence type="ECO:0000313" key="2">
    <source>
        <dbReference type="Proteomes" id="UP000005309"/>
    </source>
</evidence>
<accession>C4V636</accession>
<dbReference type="EMBL" id="ACLA01000033">
    <property type="protein sequence ID" value="EEQ47634.1"/>
    <property type="molecule type" value="Genomic_DNA"/>
</dbReference>
<organism evidence="1 2">
    <name type="scientific">Selenomonas flueggei ATCC 43531</name>
    <dbReference type="NCBI Taxonomy" id="638302"/>
    <lineage>
        <taxon>Bacteria</taxon>
        <taxon>Bacillati</taxon>
        <taxon>Bacillota</taxon>
        <taxon>Negativicutes</taxon>
        <taxon>Selenomonadales</taxon>
        <taxon>Selenomonadaceae</taxon>
        <taxon>Selenomonas</taxon>
    </lineage>
</organism>
<dbReference type="GeneID" id="32478159"/>
<keyword evidence="2" id="KW-1185">Reference proteome</keyword>
<dbReference type="AlphaFoldDB" id="C4V636"/>
<dbReference type="STRING" id="638302.HMPREF0908_1936"/>
<protein>
    <submittedName>
        <fullName evidence="1">Uncharacterized protein</fullName>
    </submittedName>
</protein>
<dbReference type="HOGENOM" id="CLU_1894746_0_0_9"/>
<sequence>MICKKFYHPLDDTYLTLREILAVHLQLIQEHRGENLTLCFWRWLSDHGYIAIPNSETEIKELAEEMIHILDRNVSYTDEEMALKRKYKSIMCEYIVKDDFLAVCAEIGAKWITKNAWFLESSLPEPFYGESAST</sequence>
<gene>
    <name evidence="1" type="ORF">HMPREF0908_1936</name>
</gene>
<dbReference type="Proteomes" id="UP000005309">
    <property type="component" value="Unassembled WGS sequence"/>
</dbReference>
<proteinExistence type="predicted"/>
<comment type="caution">
    <text evidence="1">The sequence shown here is derived from an EMBL/GenBank/DDBJ whole genome shotgun (WGS) entry which is preliminary data.</text>
</comment>
<evidence type="ECO:0000313" key="1">
    <source>
        <dbReference type="EMBL" id="EEQ47634.1"/>
    </source>
</evidence>
<reference evidence="1 2" key="1">
    <citation type="submission" date="2009-04" db="EMBL/GenBank/DDBJ databases">
        <authorList>
            <person name="Qin X."/>
            <person name="Bachman B."/>
            <person name="Battles P."/>
            <person name="Bell A."/>
            <person name="Bess C."/>
            <person name="Bickham C."/>
            <person name="Chaboub L."/>
            <person name="Chen D."/>
            <person name="Coyle M."/>
            <person name="Deiros D.R."/>
            <person name="Dinh H."/>
            <person name="Forbes L."/>
            <person name="Fowler G."/>
            <person name="Francisco L."/>
            <person name="Fu Q."/>
            <person name="Gubbala S."/>
            <person name="Hale W."/>
            <person name="Han Y."/>
            <person name="Hemphill L."/>
            <person name="Highlander S.K."/>
            <person name="Hirani K."/>
            <person name="Hogues M."/>
            <person name="Jackson L."/>
            <person name="Jakkamsetti A."/>
            <person name="Javaid M."/>
            <person name="Jiang H."/>
            <person name="Korchina V."/>
            <person name="Kovar C."/>
            <person name="Lara F."/>
            <person name="Lee S."/>
            <person name="Mata R."/>
            <person name="Mathew T."/>
            <person name="Moen C."/>
            <person name="Morales K."/>
            <person name="Munidasa M."/>
            <person name="Nazareth L."/>
            <person name="Ngo R."/>
            <person name="Nguyen L."/>
            <person name="Okwuonu G."/>
            <person name="Ongeri F."/>
            <person name="Patil S."/>
            <person name="Petrosino J."/>
            <person name="Pham C."/>
            <person name="Pham P."/>
            <person name="Pu L.-L."/>
            <person name="Puazo M."/>
            <person name="Raj R."/>
            <person name="Reid J."/>
            <person name="Rouhana J."/>
            <person name="Saada N."/>
            <person name="Shang Y."/>
            <person name="Simmons D."/>
            <person name="Thornton R."/>
            <person name="Warren J."/>
            <person name="Weissenberger G."/>
            <person name="Zhang J."/>
            <person name="Zhang L."/>
            <person name="Zhou C."/>
            <person name="Zhu D."/>
            <person name="Muzny D."/>
            <person name="Worley K."/>
            <person name="Gibbs R."/>
        </authorList>
    </citation>
    <scope>NUCLEOTIDE SEQUENCE [LARGE SCALE GENOMIC DNA]</scope>
    <source>
        <strain evidence="1 2">ATCC 43531</strain>
    </source>
</reference>